<dbReference type="Proteomes" id="UP000605848">
    <property type="component" value="Unassembled WGS sequence"/>
</dbReference>
<comment type="caution">
    <text evidence="1">The sequence shown here is derived from an EMBL/GenBank/DDBJ whole genome shotgun (WGS) entry which is preliminary data.</text>
</comment>
<reference evidence="1" key="1">
    <citation type="submission" date="2021-01" db="EMBL/GenBank/DDBJ databases">
        <title>Microvirga sp.</title>
        <authorList>
            <person name="Kim M.K."/>
        </authorList>
    </citation>
    <scope>NUCLEOTIDE SEQUENCE</scope>
    <source>
        <strain evidence="1">5420S-16</strain>
    </source>
</reference>
<name>A0A936ZDK2_9HYPH</name>
<evidence type="ECO:0000313" key="2">
    <source>
        <dbReference type="Proteomes" id="UP000605848"/>
    </source>
</evidence>
<accession>A0A936ZDK2</accession>
<proteinExistence type="predicted"/>
<dbReference type="AlphaFoldDB" id="A0A936ZDK2"/>
<gene>
    <name evidence="1" type="ORF">JKG68_30745</name>
</gene>
<evidence type="ECO:0000313" key="1">
    <source>
        <dbReference type="EMBL" id="MBL0408262.1"/>
    </source>
</evidence>
<sequence length="86" mass="9720">MFDAGDWIDRFVKAGGRIEIDWLTMHALEPVSAECLAIWNEIKPPAARDRTGWKAVEAELRRRVGDVGPVSFIYPDDVRENPEAVP</sequence>
<dbReference type="RefSeq" id="WP_202066074.1">
    <property type="nucleotide sequence ID" value="NZ_JAEQMY010000174.1"/>
</dbReference>
<protein>
    <submittedName>
        <fullName evidence="1">Uncharacterized protein</fullName>
    </submittedName>
</protein>
<organism evidence="1 2">
    <name type="scientific">Microvirga aerilata</name>
    <dbReference type="NCBI Taxonomy" id="670292"/>
    <lineage>
        <taxon>Bacteria</taxon>
        <taxon>Pseudomonadati</taxon>
        <taxon>Pseudomonadota</taxon>
        <taxon>Alphaproteobacteria</taxon>
        <taxon>Hyphomicrobiales</taxon>
        <taxon>Methylobacteriaceae</taxon>
        <taxon>Microvirga</taxon>
    </lineage>
</organism>
<keyword evidence="2" id="KW-1185">Reference proteome</keyword>
<dbReference type="EMBL" id="JAEQMY010000174">
    <property type="protein sequence ID" value="MBL0408262.1"/>
    <property type="molecule type" value="Genomic_DNA"/>
</dbReference>